<dbReference type="InterPro" id="IPR050148">
    <property type="entry name" value="Terpene_synthase-like"/>
</dbReference>
<dbReference type="Gene3D" id="1.50.10.130">
    <property type="entry name" value="Terpene synthase, N-terminal domain"/>
    <property type="match status" value="1"/>
</dbReference>
<keyword evidence="2" id="KW-0479">Metal-binding</keyword>
<organism evidence="7 8">
    <name type="scientific">Linum tenue</name>
    <dbReference type="NCBI Taxonomy" id="586396"/>
    <lineage>
        <taxon>Eukaryota</taxon>
        <taxon>Viridiplantae</taxon>
        <taxon>Streptophyta</taxon>
        <taxon>Embryophyta</taxon>
        <taxon>Tracheophyta</taxon>
        <taxon>Spermatophyta</taxon>
        <taxon>Magnoliopsida</taxon>
        <taxon>eudicotyledons</taxon>
        <taxon>Gunneridae</taxon>
        <taxon>Pentapetalae</taxon>
        <taxon>rosids</taxon>
        <taxon>fabids</taxon>
        <taxon>Malpighiales</taxon>
        <taxon>Linaceae</taxon>
        <taxon>Linum</taxon>
    </lineage>
</organism>
<dbReference type="GO" id="GO:0016102">
    <property type="term" value="P:diterpenoid biosynthetic process"/>
    <property type="evidence" value="ECO:0007669"/>
    <property type="project" value="InterPro"/>
</dbReference>
<dbReference type="GO" id="GO:0010333">
    <property type="term" value="F:terpene synthase activity"/>
    <property type="evidence" value="ECO:0007669"/>
    <property type="project" value="InterPro"/>
</dbReference>
<dbReference type="SUPFAM" id="SSF48239">
    <property type="entry name" value="Terpenoid cyclases/Protein prenyltransferases"/>
    <property type="match status" value="1"/>
</dbReference>
<proteinExistence type="predicted"/>
<name>A0AAV0KGI1_9ROSI</name>
<evidence type="ECO:0000256" key="4">
    <source>
        <dbReference type="ARBA" id="ARBA00023239"/>
    </source>
</evidence>
<dbReference type="Gene3D" id="1.10.600.10">
    <property type="entry name" value="Farnesyl Diphosphate Synthase"/>
    <property type="match status" value="1"/>
</dbReference>
<dbReference type="Pfam" id="PF01397">
    <property type="entry name" value="Terpene_synth"/>
    <property type="match status" value="1"/>
</dbReference>
<feature type="domain" description="Terpene synthase N-terminal" evidence="5">
    <location>
        <begin position="8"/>
        <end position="162"/>
    </location>
</feature>
<comment type="cofactor">
    <cofactor evidence="1">
        <name>Mg(2+)</name>
        <dbReference type="ChEBI" id="CHEBI:18420"/>
    </cofactor>
</comment>
<dbReference type="SUPFAM" id="SSF48576">
    <property type="entry name" value="Terpenoid synthases"/>
    <property type="match status" value="1"/>
</dbReference>
<comment type="caution">
    <text evidence="7">The sequence shown here is derived from an EMBL/GenBank/DDBJ whole genome shotgun (WGS) entry which is preliminary data.</text>
</comment>
<dbReference type="InterPro" id="IPR008949">
    <property type="entry name" value="Isoprenoid_synthase_dom_sf"/>
</dbReference>
<dbReference type="InterPro" id="IPR005630">
    <property type="entry name" value="Terpene_synthase_metal-bd"/>
</dbReference>
<dbReference type="SFLD" id="SFLDG01019">
    <property type="entry name" value="Terpene_Cyclase_Like_1_C_Termi"/>
    <property type="match status" value="1"/>
</dbReference>
<evidence type="ECO:0000313" key="8">
    <source>
        <dbReference type="Proteomes" id="UP001154282"/>
    </source>
</evidence>
<dbReference type="Pfam" id="PF03936">
    <property type="entry name" value="Terpene_synth_C"/>
    <property type="match status" value="1"/>
</dbReference>
<protein>
    <submittedName>
        <fullName evidence="7">Uncharacterized protein</fullName>
    </submittedName>
</protein>
<evidence type="ECO:0000313" key="7">
    <source>
        <dbReference type="EMBL" id="CAI0420813.1"/>
    </source>
</evidence>
<sequence>MGGLLTFEVEHEELKETVRKMVTTAGSAVDQKLRLIDALQHLGVSYHFESEIEDELLNMSSTTDLLSDSNDLNSIAIWFRLLRQQGLHASADIFGKFKEGEGNFKVSLASDVPSLLSLYEACFLAIPGEDILDQALAFATQHLGSGNKIMNPNLVEEVRFALLRPIRKRLPRLEARRYIDTFNMDDHQSSKENSASLLRFAQLDFNIVQRLHQEELREIQQWWVDLDVATNFKYARDRIAECYLWVMGMYFEPKYSQGRRLLTKLIAVMSLGDDTYDNYATYEELVPFTEAIERWDINLVSNLPECMQRLYALYRDSFDEIEEAFAADGRPFAIVYAKKALDTLLKAYLMEAKWRDEGYRPKLEECMQVSLVTTCFTFLTIVSFLAVPEAATEDTFHWISTDPTVLVASKTVCRLMNDIVSHKFEQERKHVPSAVECYVDKTGLSEEKVVELLNEEVAKAWKDINEEYLMMNRQPNVVAAKPPILDRMLNLARVIDLIYKEDDGYRNSHLLKHYVVSVLQEPVSLGV</sequence>
<feature type="domain" description="Terpene synthase metal-binding" evidence="6">
    <location>
        <begin position="225"/>
        <end position="463"/>
    </location>
</feature>
<keyword evidence="4" id="KW-0456">Lyase</keyword>
<keyword evidence="8" id="KW-1185">Reference proteome</keyword>
<accession>A0AAV0KGI1</accession>
<evidence type="ECO:0000259" key="5">
    <source>
        <dbReference type="Pfam" id="PF01397"/>
    </source>
</evidence>
<dbReference type="FunFam" id="1.10.600.10:FF:000007">
    <property type="entry name" value="Isoprene synthase, chloroplastic"/>
    <property type="match status" value="1"/>
</dbReference>
<dbReference type="Proteomes" id="UP001154282">
    <property type="component" value="Unassembled WGS sequence"/>
</dbReference>
<dbReference type="CDD" id="cd00684">
    <property type="entry name" value="Terpene_cyclase_plant_C1"/>
    <property type="match status" value="1"/>
</dbReference>
<dbReference type="InterPro" id="IPR036965">
    <property type="entry name" value="Terpene_synth_N_sf"/>
</dbReference>
<reference evidence="7" key="1">
    <citation type="submission" date="2022-08" db="EMBL/GenBank/DDBJ databases">
        <authorList>
            <person name="Gutierrez-Valencia J."/>
        </authorList>
    </citation>
    <scope>NUCLEOTIDE SEQUENCE</scope>
</reference>
<dbReference type="InterPro" id="IPR034741">
    <property type="entry name" value="Terpene_cyclase-like_1_C"/>
</dbReference>
<dbReference type="SFLD" id="SFLDS00005">
    <property type="entry name" value="Isoprenoid_Synthase_Type_I"/>
    <property type="match status" value="1"/>
</dbReference>
<evidence type="ECO:0000259" key="6">
    <source>
        <dbReference type="Pfam" id="PF03936"/>
    </source>
</evidence>
<evidence type="ECO:0000256" key="3">
    <source>
        <dbReference type="ARBA" id="ARBA00022842"/>
    </source>
</evidence>
<dbReference type="PANTHER" id="PTHR31225">
    <property type="entry name" value="OS04G0344100 PROTEIN-RELATED"/>
    <property type="match status" value="1"/>
</dbReference>
<dbReference type="AlphaFoldDB" id="A0AAV0KGI1"/>
<dbReference type="GO" id="GO:0000287">
    <property type="term" value="F:magnesium ion binding"/>
    <property type="evidence" value="ECO:0007669"/>
    <property type="project" value="InterPro"/>
</dbReference>
<dbReference type="GO" id="GO:0120251">
    <property type="term" value="P:hydrocarbon biosynthetic process"/>
    <property type="evidence" value="ECO:0007669"/>
    <property type="project" value="UniProtKB-ARBA"/>
</dbReference>
<evidence type="ECO:0000256" key="2">
    <source>
        <dbReference type="ARBA" id="ARBA00022723"/>
    </source>
</evidence>
<dbReference type="InterPro" id="IPR008930">
    <property type="entry name" value="Terpenoid_cyclase/PrenylTrfase"/>
</dbReference>
<dbReference type="InterPro" id="IPR001906">
    <property type="entry name" value="Terpene_synth_N"/>
</dbReference>
<gene>
    <name evidence="7" type="ORF">LITE_LOCUS18509</name>
</gene>
<keyword evidence="3" id="KW-0460">Magnesium</keyword>
<evidence type="ECO:0000256" key="1">
    <source>
        <dbReference type="ARBA" id="ARBA00001946"/>
    </source>
</evidence>
<dbReference type="FunFam" id="1.50.10.130:FF:000001">
    <property type="entry name" value="Isoprene synthase, chloroplastic"/>
    <property type="match status" value="1"/>
</dbReference>
<dbReference type="PANTHER" id="PTHR31225:SF205">
    <property type="entry name" value="(-)-GERMACRENE D SYNTHASE-LIKE"/>
    <property type="match status" value="1"/>
</dbReference>
<dbReference type="InterPro" id="IPR044814">
    <property type="entry name" value="Terpene_cyclase_plant_C1"/>
</dbReference>
<dbReference type="EMBL" id="CAMGYJ010000005">
    <property type="protein sequence ID" value="CAI0420813.1"/>
    <property type="molecule type" value="Genomic_DNA"/>
</dbReference>